<evidence type="ECO:0000313" key="1">
    <source>
        <dbReference type="EMBL" id="KYM80728.1"/>
    </source>
</evidence>
<dbReference type="Proteomes" id="UP000078540">
    <property type="component" value="Unassembled WGS sequence"/>
</dbReference>
<sequence length="75" mass="8382">MGDQQARIRDEGVCLKGPAAVAKLLNCRYQHNTSAGVDRERQLLDRTITRIRRTLTSRASTNAICVDYVCFVALT</sequence>
<protein>
    <submittedName>
        <fullName evidence="1">Uncharacterized protein</fullName>
    </submittedName>
</protein>
<gene>
    <name evidence="1" type="ORF">ALC53_08897</name>
</gene>
<keyword evidence="2" id="KW-1185">Reference proteome</keyword>
<proteinExistence type="predicted"/>
<reference evidence="1 2" key="1">
    <citation type="submission" date="2015-09" db="EMBL/GenBank/DDBJ databases">
        <title>Atta colombica WGS genome.</title>
        <authorList>
            <person name="Nygaard S."/>
            <person name="Hu H."/>
            <person name="Boomsma J."/>
            <person name="Zhang G."/>
        </authorList>
    </citation>
    <scope>NUCLEOTIDE SEQUENCE [LARGE SCALE GENOMIC DNA]</scope>
    <source>
        <strain evidence="1">Treedump-2</strain>
        <tissue evidence="1">Whole body</tissue>
    </source>
</reference>
<organism evidence="1 2">
    <name type="scientific">Atta colombica</name>
    <dbReference type="NCBI Taxonomy" id="520822"/>
    <lineage>
        <taxon>Eukaryota</taxon>
        <taxon>Metazoa</taxon>
        <taxon>Ecdysozoa</taxon>
        <taxon>Arthropoda</taxon>
        <taxon>Hexapoda</taxon>
        <taxon>Insecta</taxon>
        <taxon>Pterygota</taxon>
        <taxon>Neoptera</taxon>
        <taxon>Endopterygota</taxon>
        <taxon>Hymenoptera</taxon>
        <taxon>Apocrita</taxon>
        <taxon>Aculeata</taxon>
        <taxon>Formicoidea</taxon>
        <taxon>Formicidae</taxon>
        <taxon>Myrmicinae</taxon>
        <taxon>Atta</taxon>
    </lineage>
</organism>
<evidence type="ECO:0000313" key="2">
    <source>
        <dbReference type="Proteomes" id="UP000078540"/>
    </source>
</evidence>
<dbReference type="AlphaFoldDB" id="A0A195B870"/>
<name>A0A195B870_9HYME</name>
<dbReference type="EMBL" id="KQ976558">
    <property type="protein sequence ID" value="KYM80728.1"/>
    <property type="molecule type" value="Genomic_DNA"/>
</dbReference>
<accession>A0A195B870</accession>